<comment type="caution">
    <text evidence="1">The sequence shown here is derived from an EMBL/GenBank/DDBJ whole genome shotgun (WGS) entry which is preliminary data.</text>
</comment>
<dbReference type="Proteomes" id="UP000262524">
    <property type="component" value="Unassembled WGS sequence"/>
</dbReference>
<name>A0A374N104_9FIRM</name>
<reference evidence="3 4" key="1">
    <citation type="submission" date="2018-08" db="EMBL/GenBank/DDBJ databases">
        <title>A genome reference for cultivated species of the human gut microbiota.</title>
        <authorList>
            <person name="Zou Y."/>
            <person name="Xue W."/>
            <person name="Luo G."/>
        </authorList>
    </citation>
    <scope>NUCLEOTIDE SEQUENCE [LARGE SCALE GENOMIC DNA]</scope>
    <source>
        <strain evidence="2 4">AF31-17AC</strain>
        <strain evidence="1 3">TM10-1AC</strain>
    </source>
</reference>
<evidence type="ECO:0000313" key="1">
    <source>
        <dbReference type="EMBL" id="RGI76497.1"/>
    </source>
</evidence>
<dbReference type="InterPro" id="IPR023393">
    <property type="entry name" value="START-like_dom_sf"/>
</dbReference>
<evidence type="ECO:0000313" key="2">
    <source>
        <dbReference type="EMBL" id="RHN13207.1"/>
    </source>
</evidence>
<organism evidence="1 3">
    <name type="scientific">Anaerobutyricum hallii</name>
    <dbReference type="NCBI Taxonomy" id="39488"/>
    <lineage>
        <taxon>Bacteria</taxon>
        <taxon>Bacillati</taxon>
        <taxon>Bacillota</taxon>
        <taxon>Clostridia</taxon>
        <taxon>Lachnospirales</taxon>
        <taxon>Lachnospiraceae</taxon>
        <taxon>Anaerobutyricum</taxon>
    </lineage>
</organism>
<sequence length="158" mass="18571">MGYTVNSIIIKKEMNELFEIINDVRNWPELHNYQDVKILEKEELLDGRRKIVFQVTGNKEEEPVEIWTSQRIIDVTNMCARGVRLEPMYPFRHWILDVVLSVEKEGTKMTWIQDFSMDKNSGFTEEAVEEMINKGSKKELQIFKEKIESGIVSSKTEL</sequence>
<dbReference type="Gene3D" id="3.30.530.20">
    <property type="match status" value="1"/>
</dbReference>
<gene>
    <name evidence="2" type="ORF">DWZ29_08025</name>
    <name evidence="1" type="ORF">DXD91_15300</name>
</gene>
<dbReference type="Proteomes" id="UP000283700">
    <property type="component" value="Unassembled WGS sequence"/>
</dbReference>
<protein>
    <submittedName>
        <fullName evidence="1">Polyketide cyclase</fullName>
    </submittedName>
</protein>
<dbReference type="RefSeq" id="WP_117983721.1">
    <property type="nucleotide sequence ID" value="NZ_QRQO01000019.1"/>
</dbReference>
<dbReference type="SUPFAM" id="SSF55961">
    <property type="entry name" value="Bet v1-like"/>
    <property type="match status" value="1"/>
</dbReference>
<evidence type="ECO:0000313" key="3">
    <source>
        <dbReference type="Proteomes" id="UP000262524"/>
    </source>
</evidence>
<dbReference type="EMBL" id="QSOE01000188">
    <property type="protein sequence ID" value="RGI76497.1"/>
    <property type="molecule type" value="Genomic_DNA"/>
</dbReference>
<dbReference type="EMBL" id="QRQO01000019">
    <property type="protein sequence ID" value="RHN13207.1"/>
    <property type="molecule type" value="Genomic_DNA"/>
</dbReference>
<evidence type="ECO:0000313" key="4">
    <source>
        <dbReference type="Proteomes" id="UP000283700"/>
    </source>
</evidence>
<accession>A0A374N104</accession>
<proteinExistence type="predicted"/>
<dbReference type="AlphaFoldDB" id="A0A374N104"/>